<feature type="compositionally biased region" description="Low complexity" evidence="1">
    <location>
        <begin position="39"/>
        <end position="51"/>
    </location>
</feature>
<dbReference type="EMBL" id="SGPK01000387">
    <property type="protein sequence ID" value="THH04006.1"/>
    <property type="molecule type" value="Genomic_DNA"/>
</dbReference>
<feature type="region of interest" description="Disordered" evidence="1">
    <location>
        <begin position="690"/>
        <end position="757"/>
    </location>
</feature>
<reference evidence="2 3" key="1">
    <citation type="submission" date="2019-02" db="EMBL/GenBank/DDBJ databases">
        <title>Genome sequencing of the rare red list fungi Phellinidium pouzarii.</title>
        <authorList>
            <person name="Buettner E."/>
            <person name="Kellner H."/>
        </authorList>
    </citation>
    <scope>NUCLEOTIDE SEQUENCE [LARGE SCALE GENOMIC DNA]</scope>
    <source>
        <strain evidence="2 3">DSM 108285</strain>
    </source>
</reference>
<feature type="compositionally biased region" description="Polar residues" evidence="1">
    <location>
        <begin position="152"/>
        <end position="166"/>
    </location>
</feature>
<sequence length="757" mass="81550">MTATTSSSPGSDEPATTVEFSDESTRGTATPPLVVGAASCPSTSSSVSPQPDTDADGLPDAPTARTYTDGRHLMRLFQSSGGGLEQPMFPTQPPSTNASSAAKRKTPEDGDMFNMTSKKQKTDIVGVSGFDMKRKGGENMGGLVITRGPLMLSQNMQRPPSRNMLSETDRATVAGPSTSGPPSRASSRPPSSTATNDSALARARKKGKERDVSVEGAGGEREVEEDVRQMNSEADGLRDRSRASMASMTPAAMSIDFTFPSSKPPNPGAGKSRVRQLQEQAGTASARGGDPFGTPPSRPMRDTMMPIAERETPQIAKNKLLRGEPPQKASSSSSSSLSVDPNRPSRESGPSGDSSGHSRRRSSMSMRGKRISSTFESTGIITRPHTSVSDTSLFKHIDPDLPESQRIRQLLIWVASRAMDPPSLTSSRSRGRKSAANQLLSISSLPPLPPGGAELLKEVEDDLVRQLAEKKIDTSAFSGPAEVNDGTWKLKENEQNIKNKAREKLFTEQIEERKKEDVAWAEVAQFYNAHQTNVLSTLNQRNRSRTPSAKARGKQRATSQEPEELEPWENELPDVFRGARGYDIAKQLLDIGVADVGKGDPRREGLQYKEDRLHAAISVSRQLTQITASELDHRFSLLSIALSQRTLPPTNPSSLSNPGALSNFVPVTALPSAQHMGPDPQDLLRAISRTDAARPRNQLGDAARRAAKDVQRANETQSQAGDGGLVVERKLMDVPPPTPRKPPGTPKRASTPGTARR</sequence>
<organism evidence="2 3">
    <name type="scientific">Phellinidium pouzarii</name>
    <dbReference type="NCBI Taxonomy" id="167371"/>
    <lineage>
        <taxon>Eukaryota</taxon>
        <taxon>Fungi</taxon>
        <taxon>Dikarya</taxon>
        <taxon>Basidiomycota</taxon>
        <taxon>Agaricomycotina</taxon>
        <taxon>Agaricomycetes</taxon>
        <taxon>Hymenochaetales</taxon>
        <taxon>Hymenochaetaceae</taxon>
        <taxon>Phellinidium</taxon>
    </lineage>
</organism>
<feature type="compositionally biased region" description="Basic and acidic residues" evidence="1">
    <location>
        <begin position="208"/>
        <end position="221"/>
    </location>
</feature>
<dbReference type="GO" id="GO:0000444">
    <property type="term" value="C:MIS12/MIND type complex"/>
    <property type="evidence" value="ECO:0007669"/>
    <property type="project" value="InterPro"/>
</dbReference>
<comment type="caution">
    <text evidence="2">The sequence shown here is derived from an EMBL/GenBank/DDBJ whole genome shotgun (WGS) entry which is preliminary data.</text>
</comment>
<feature type="compositionally biased region" description="Acidic residues" evidence="1">
    <location>
        <begin position="561"/>
        <end position="570"/>
    </location>
</feature>
<name>A0A4S4KYL0_9AGAM</name>
<feature type="region of interest" description="Disordered" evidence="1">
    <location>
        <begin position="537"/>
        <end position="570"/>
    </location>
</feature>
<feature type="compositionally biased region" description="Pro residues" evidence="1">
    <location>
        <begin position="734"/>
        <end position="745"/>
    </location>
</feature>
<dbReference type="GO" id="GO:0007059">
    <property type="term" value="P:chromosome segregation"/>
    <property type="evidence" value="ECO:0007669"/>
    <property type="project" value="InterPro"/>
</dbReference>
<proteinExistence type="predicted"/>
<dbReference type="Pfam" id="PF08202">
    <property type="entry name" value="MIS13"/>
    <property type="match status" value="1"/>
</dbReference>
<gene>
    <name evidence="2" type="ORF">EW145_g5840</name>
</gene>
<keyword evidence="3" id="KW-1185">Reference proteome</keyword>
<protein>
    <recommendedName>
        <fullName evidence="4">Kinetochore protein mis13</fullName>
    </recommendedName>
</protein>
<dbReference type="Proteomes" id="UP000308199">
    <property type="component" value="Unassembled WGS sequence"/>
</dbReference>
<evidence type="ECO:0000313" key="2">
    <source>
        <dbReference type="EMBL" id="THH04006.1"/>
    </source>
</evidence>
<dbReference type="OrthoDB" id="3364649at2759"/>
<feature type="compositionally biased region" description="Basic residues" evidence="1">
    <location>
        <begin position="357"/>
        <end position="370"/>
    </location>
</feature>
<dbReference type="GO" id="GO:0051301">
    <property type="term" value="P:cell division"/>
    <property type="evidence" value="ECO:0007669"/>
    <property type="project" value="InterPro"/>
</dbReference>
<feature type="compositionally biased region" description="Low complexity" evidence="1">
    <location>
        <begin position="174"/>
        <end position="195"/>
    </location>
</feature>
<evidence type="ECO:0000256" key="1">
    <source>
        <dbReference type="SAM" id="MobiDB-lite"/>
    </source>
</evidence>
<dbReference type="PANTHER" id="PTHR14778">
    <property type="entry name" value="KINETOCHORE-ASSOCIATED PROTEIN DSN1 HOMOLOG"/>
    <property type="match status" value="1"/>
</dbReference>
<evidence type="ECO:0008006" key="4">
    <source>
        <dbReference type="Google" id="ProtNLM"/>
    </source>
</evidence>
<dbReference type="PANTHER" id="PTHR14778:SF2">
    <property type="entry name" value="KINETOCHORE-ASSOCIATED PROTEIN DSN1 HOMOLOG"/>
    <property type="match status" value="1"/>
</dbReference>
<accession>A0A4S4KYL0</accession>
<feature type="region of interest" description="Disordered" evidence="1">
    <location>
        <begin position="420"/>
        <end position="447"/>
    </location>
</feature>
<feature type="compositionally biased region" description="Polar residues" evidence="1">
    <location>
        <begin position="537"/>
        <end position="547"/>
    </location>
</feature>
<feature type="region of interest" description="Disordered" evidence="1">
    <location>
        <begin position="1"/>
        <end position="378"/>
    </location>
</feature>
<dbReference type="AlphaFoldDB" id="A0A4S4KYL0"/>
<feature type="compositionally biased region" description="Basic and acidic residues" evidence="1">
    <location>
        <begin position="702"/>
        <end position="712"/>
    </location>
</feature>
<evidence type="ECO:0000313" key="3">
    <source>
        <dbReference type="Proteomes" id="UP000308199"/>
    </source>
</evidence>
<dbReference type="InterPro" id="IPR013218">
    <property type="entry name" value="Dsn1/Mis13"/>
</dbReference>
<feature type="compositionally biased region" description="Low complexity" evidence="1">
    <location>
        <begin position="243"/>
        <end position="254"/>
    </location>
</feature>
<feature type="compositionally biased region" description="Polar residues" evidence="1">
    <location>
        <begin position="1"/>
        <end position="10"/>
    </location>
</feature>